<evidence type="ECO:0000256" key="5">
    <source>
        <dbReference type="ARBA" id="ARBA00022692"/>
    </source>
</evidence>
<keyword evidence="4" id="KW-1134">Transmembrane beta strand</keyword>
<proteinExistence type="inferred from homology"/>
<dbReference type="EMBL" id="JACHEB010000001">
    <property type="protein sequence ID" value="MBB5326852.1"/>
    <property type="molecule type" value="Genomic_DNA"/>
</dbReference>
<protein>
    <submittedName>
        <fullName evidence="9">Outer membrane protein TolC</fullName>
    </submittedName>
</protein>
<dbReference type="InterPro" id="IPR003423">
    <property type="entry name" value="OMP_efflux"/>
</dbReference>
<keyword evidence="10" id="KW-1185">Reference proteome</keyword>
<dbReference type="GO" id="GO:0015288">
    <property type="term" value="F:porin activity"/>
    <property type="evidence" value="ECO:0007669"/>
    <property type="project" value="TreeGrafter"/>
</dbReference>
<dbReference type="GO" id="GO:0009279">
    <property type="term" value="C:cell outer membrane"/>
    <property type="evidence" value="ECO:0007669"/>
    <property type="project" value="UniProtKB-SubCell"/>
</dbReference>
<comment type="similarity">
    <text evidence="2">Belongs to the outer membrane factor (OMF) (TC 1.B.17) family.</text>
</comment>
<dbReference type="SUPFAM" id="SSF56954">
    <property type="entry name" value="Outer membrane efflux proteins (OEP)"/>
    <property type="match status" value="1"/>
</dbReference>
<feature type="signal peptide" evidence="8">
    <location>
        <begin position="1"/>
        <end position="30"/>
    </location>
</feature>
<dbReference type="Proteomes" id="UP000535182">
    <property type="component" value="Unassembled WGS sequence"/>
</dbReference>
<evidence type="ECO:0000256" key="4">
    <source>
        <dbReference type="ARBA" id="ARBA00022452"/>
    </source>
</evidence>
<reference evidence="9 10" key="1">
    <citation type="submission" date="2020-08" db="EMBL/GenBank/DDBJ databases">
        <title>Genomic Encyclopedia of Type Strains, Phase IV (KMG-V): Genome sequencing to study the core and pangenomes of soil and plant-associated prokaryotes.</title>
        <authorList>
            <person name="Whitman W."/>
        </authorList>
    </citation>
    <scope>NUCLEOTIDE SEQUENCE [LARGE SCALE GENOMIC DNA]</scope>
    <source>
        <strain evidence="9 10">X5P2</strain>
    </source>
</reference>
<evidence type="ECO:0000256" key="7">
    <source>
        <dbReference type="ARBA" id="ARBA00023237"/>
    </source>
</evidence>
<evidence type="ECO:0000313" key="10">
    <source>
        <dbReference type="Proteomes" id="UP000535182"/>
    </source>
</evidence>
<name>A0A9X0QAL3_9BACT</name>
<keyword evidence="5" id="KW-0812">Transmembrane</keyword>
<keyword evidence="3" id="KW-0813">Transport</keyword>
<organism evidence="9 10">
    <name type="scientific">Tunturiibacter gelidiferens</name>
    <dbReference type="NCBI Taxonomy" id="3069689"/>
    <lineage>
        <taxon>Bacteria</taxon>
        <taxon>Pseudomonadati</taxon>
        <taxon>Acidobacteriota</taxon>
        <taxon>Terriglobia</taxon>
        <taxon>Terriglobales</taxon>
        <taxon>Acidobacteriaceae</taxon>
        <taxon>Tunturiibacter</taxon>
    </lineage>
</organism>
<sequence length="458" mass="51002">MNMTIKTSPRQWFRPAKAAALLLLILGTKAEMMKAQDPSSAAQKLSLNDAVDLALKQNLDIQIANIETATQQQDRVIARSELLPHASFETDESVNRYNLKAQIGIQIPLPQVPHSIGPYQAVHVGPTFSAPVFDLTLIRQYQATGHRLLASRADEQTVREETVVLTVSEYMAHLRALASITAAESRVELATRLAHQADDLLRDGVASKIDVSRAQVRLREEQQRLIDAQRDADTTIYALKRIMNVPDSQKTEFADQQDFFQTPSLDLSDPLATALVQRPELHSLAESIKAAHLTHKAAVAESVPKLTFDGFWDEQGQTFSKATPGYQYRVNMRVPIFTGGRLRAERKSTALVEQRTEKQLAQERNQVTEQVRDGQVELQSALHQVDLGRQEVQLANEEVTLSQGRFQSGVTDNIEVTQAQDSLARANDTEIGALFRYNIARAQLARAVGSVEQTYTHP</sequence>
<evidence type="ECO:0000313" key="9">
    <source>
        <dbReference type="EMBL" id="MBB5326852.1"/>
    </source>
</evidence>
<dbReference type="AlphaFoldDB" id="A0A9X0QAL3"/>
<evidence type="ECO:0000256" key="6">
    <source>
        <dbReference type="ARBA" id="ARBA00023136"/>
    </source>
</evidence>
<evidence type="ECO:0000256" key="8">
    <source>
        <dbReference type="SAM" id="SignalP"/>
    </source>
</evidence>
<comment type="subcellular location">
    <subcellularLocation>
        <location evidence="1">Cell outer membrane</location>
    </subcellularLocation>
</comment>
<dbReference type="RefSeq" id="WP_183973070.1">
    <property type="nucleotide sequence ID" value="NZ_JACHEB010000001.1"/>
</dbReference>
<evidence type="ECO:0000256" key="3">
    <source>
        <dbReference type="ARBA" id="ARBA00022448"/>
    </source>
</evidence>
<dbReference type="Gene3D" id="1.20.1600.10">
    <property type="entry name" value="Outer membrane efflux proteins (OEP)"/>
    <property type="match status" value="1"/>
</dbReference>
<gene>
    <name evidence="9" type="ORF">HDF14_000446</name>
</gene>
<evidence type="ECO:0000256" key="1">
    <source>
        <dbReference type="ARBA" id="ARBA00004442"/>
    </source>
</evidence>
<dbReference type="PANTHER" id="PTHR30026">
    <property type="entry name" value="OUTER MEMBRANE PROTEIN TOLC"/>
    <property type="match status" value="1"/>
</dbReference>
<dbReference type="PANTHER" id="PTHR30026:SF20">
    <property type="entry name" value="OUTER MEMBRANE PROTEIN TOLC"/>
    <property type="match status" value="1"/>
</dbReference>
<keyword evidence="8" id="KW-0732">Signal</keyword>
<feature type="chain" id="PRO_5040925040" evidence="8">
    <location>
        <begin position="31"/>
        <end position="458"/>
    </location>
</feature>
<dbReference type="Pfam" id="PF02321">
    <property type="entry name" value="OEP"/>
    <property type="match status" value="2"/>
</dbReference>
<dbReference type="InterPro" id="IPR051906">
    <property type="entry name" value="TolC-like"/>
</dbReference>
<accession>A0A9X0QAL3</accession>
<keyword evidence="6" id="KW-0472">Membrane</keyword>
<dbReference type="GO" id="GO:1990281">
    <property type="term" value="C:efflux pump complex"/>
    <property type="evidence" value="ECO:0007669"/>
    <property type="project" value="TreeGrafter"/>
</dbReference>
<keyword evidence="7" id="KW-0998">Cell outer membrane</keyword>
<evidence type="ECO:0000256" key="2">
    <source>
        <dbReference type="ARBA" id="ARBA00007613"/>
    </source>
</evidence>
<dbReference type="GO" id="GO:0015562">
    <property type="term" value="F:efflux transmembrane transporter activity"/>
    <property type="evidence" value="ECO:0007669"/>
    <property type="project" value="InterPro"/>
</dbReference>
<comment type="caution">
    <text evidence="9">The sequence shown here is derived from an EMBL/GenBank/DDBJ whole genome shotgun (WGS) entry which is preliminary data.</text>
</comment>